<proteinExistence type="predicted"/>
<keyword evidence="3" id="KW-1185">Reference proteome</keyword>
<gene>
    <name evidence="2" type="ORF">J1605_017488</name>
</gene>
<comment type="caution">
    <text evidence="2">The sequence shown here is derived from an EMBL/GenBank/DDBJ whole genome shotgun (WGS) entry which is preliminary data.</text>
</comment>
<dbReference type="AlphaFoldDB" id="A0AB34I1D9"/>
<reference evidence="2 3" key="1">
    <citation type="submission" date="2022-11" db="EMBL/GenBank/DDBJ databases">
        <title>Whole genome sequence of Eschrichtius robustus ER-17-0199.</title>
        <authorList>
            <person name="Bruniche-Olsen A."/>
            <person name="Black A.N."/>
            <person name="Fields C.J."/>
            <person name="Walden K."/>
            <person name="Dewoody J.A."/>
        </authorList>
    </citation>
    <scope>NUCLEOTIDE SEQUENCE [LARGE SCALE GENOMIC DNA]</scope>
    <source>
        <strain evidence="2">ER-17-0199</strain>
        <tissue evidence="2">Blubber</tissue>
    </source>
</reference>
<feature type="compositionally biased region" description="Low complexity" evidence="1">
    <location>
        <begin position="124"/>
        <end position="140"/>
    </location>
</feature>
<feature type="compositionally biased region" description="Polar residues" evidence="1">
    <location>
        <begin position="50"/>
        <end position="64"/>
    </location>
</feature>
<feature type="region of interest" description="Disordered" evidence="1">
    <location>
        <begin position="26"/>
        <end position="176"/>
    </location>
</feature>
<dbReference type="EMBL" id="JAIQCJ010000254">
    <property type="protein sequence ID" value="KAJ8797260.1"/>
    <property type="molecule type" value="Genomic_DNA"/>
</dbReference>
<name>A0AB34I1D9_ESCRO</name>
<evidence type="ECO:0000256" key="1">
    <source>
        <dbReference type="SAM" id="MobiDB-lite"/>
    </source>
</evidence>
<feature type="compositionally biased region" description="Low complexity" evidence="1">
    <location>
        <begin position="156"/>
        <end position="165"/>
    </location>
</feature>
<feature type="compositionally biased region" description="Basic residues" evidence="1">
    <location>
        <begin position="90"/>
        <end position="106"/>
    </location>
</feature>
<evidence type="ECO:0000313" key="2">
    <source>
        <dbReference type="EMBL" id="KAJ8797260.1"/>
    </source>
</evidence>
<accession>A0AB34I1D9</accession>
<protein>
    <submittedName>
        <fullName evidence="2">Uncharacterized protein</fullName>
    </submittedName>
</protein>
<evidence type="ECO:0000313" key="3">
    <source>
        <dbReference type="Proteomes" id="UP001159641"/>
    </source>
</evidence>
<sequence>MNSTLCTVDCARESAQGLRRHRLFLAQPEPPRPQSPGLFLQPRTRPTLASPGQGSAQVRATSQIGPAPGRPGPPVRSSPWTPASGDGRGPRRPPPRQLRLGRRVRPTRYASLGPTCRGERGSWTAATGPRAGAEAAGARPGDSKYPRWGRAGRDAGGLPRASAARRGGRGDLSLPLAPSRRRRRHFAFHSVSPPPHSAAGFPDVGISRRRLRGGRGLGASARPATGSERAACGLPLSAVARFSACLRASPRVAPALRCSGDSPRLLASGSPPPKPTHLFHCLSLFN</sequence>
<dbReference type="Proteomes" id="UP001159641">
    <property type="component" value="Unassembled WGS sequence"/>
</dbReference>
<organism evidence="2 3">
    <name type="scientific">Eschrichtius robustus</name>
    <name type="common">California gray whale</name>
    <name type="synonym">Eschrichtius gibbosus</name>
    <dbReference type="NCBI Taxonomy" id="9764"/>
    <lineage>
        <taxon>Eukaryota</taxon>
        <taxon>Metazoa</taxon>
        <taxon>Chordata</taxon>
        <taxon>Craniata</taxon>
        <taxon>Vertebrata</taxon>
        <taxon>Euteleostomi</taxon>
        <taxon>Mammalia</taxon>
        <taxon>Eutheria</taxon>
        <taxon>Laurasiatheria</taxon>
        <taxon>Artiodactyla</taxon>
        <taxon>Whippomorpha</taxon>
        <taxon>Cetacea</taxon>
        <taxon>Mysticeti</taxon>
        <taxon>Eschrichtiidae</taxon>
        <taxon>Eschrichtius</taxon>
    </lineage>
</organism>